<comment type="caution">
    <text evidence="3">The sequence shown here is derived from an EMBL/GenBank/DDBJ whole genome shotgun (WGS) entry which is preliminary data.</text>
</comment>
<dbReference type="Gene3D" id="3.30.70.360">
    <property type="match status" value="1"/>
</dbReference>
<feature type="region of interest" description="Disordered" evidence="1">
    <location>
        <begin position="459"/>
        <end position="489"/>
    </location>
</feature>
<proteinExistence type="predicted"/>
<accession>A0A2T6AWP4</accession>
<organism evidence="3 4">
    <name type="scientific">Gemmobacter caeni</name>
    <dbReference type="NCBI Taxonomy" id="589035"/>
    <lineage>
        <taxon>Bacteria</taxon>
        <taxon>Pseudomonadati</taxon>
        <taxon>Pseudomonadota</taxon>
        <taxon>Alphaproteobacteria</taxon>
        <taxon>Rhodobacterales</taxon>
        <taxon>Paracoccaceae</taxon>
        <taxon>Gemmobacter</taxon>
    </lineage>
</organism>
<keyword evidence="4" id="KW-1185">Reference proteome</keyword>
<dbReference type="PANTHER" id="PTHR30575">
    <property type="entry name" value="PEPTIDASE M20"/>
    <property type="match status" value="1"/>
</dbReference>
<evidence type="ECO:0000313" key="3">
    <source>
        <dbReference type="EMBL" id="PTX48206.1"/>
    </source>
</evidence>
<dbReference type="AlphaFoldDB" id="A0A2T6AWP4"/>
<dbReference type="FunFam" id="3.30.70.360:FF:000004">
    <property type="entry name" value="Peptidase M20 domain-containing protein 2"/>
    <property type="match status" value="1"/>
</dbReference>
<dbReference type="NCBIfam" id="TIGR01891">
    <property type="entry name" value="amidohydrolases"/>
    <property type="match status" value="1"/>
</dbReference>
<protein>
    <submittedName>
        <fullName evidence="3">Aminobenzoyl-glutamate utilization protein B</fullName>
    </submittedName>
</protein>
<dbReference type="InterPro" id="IPR052030">
    <property type="entry name" value="Peptidase_M20/M20A_hydrolases"/>
</dbReference>
<dbReference type="Proteomes" id="UP000244224">
    <property type="component" value="Unassembled WGS sequence"/>
</dbReference>
<name>A0A2T6AWP4_9RHOB</name>
<dbReference type="InterPro" id="IPR036264">
    <property type="entry name" value="Bact_exopeptidase_dim_dom"/>
</dbReference>
<dbReference type="GO" id="GO:0046657">
    <property type="term" value="P:folic acid catabolic process"/>
    <property type="evidence" value="ECO:0007669"/>
    <property type="project" value="TreeGrafter"/>
</dbReference>
<reference evidence="3 4" key="1">
    <citation type="submission" date="2018-04" db="EMBL/GenBank/DDBJ databases">
        <title>Genomic Encyclopedia of Archaeal and Bacterial Type Strains, Phase II (KMG-II): from individual species to whole genera.</title>
        <authorList>
            <person name="Goeker M."/>
        </authorList>
    </citation>
    <scope>NUCLEOTIDE SEQUENCE [LARGE SCALE GENOMIC DNA]</scope>
    <source>
        <strain evidence="3 4">DSM 21823</strain>
    </source>
</reference>
<dbReference type="EMBL" id="QBKP01000010">
    <property type="protein sequence ID" value="PTX48206.1"/>
    <property type="molecule type" value="Genomic_DNA"/>
</dbReference>
<sequence>MDRSPLPGRNDLLNTDQILACADRKAATFIALSDRVWAMPELRFEEFRSVEEHITALEAEGFTITRDIAGMPTAFMAESGSGDVTIGFLGEFDALAGLSQVAGALEPDPVLAGGNGHGCHHNLLGAASLLAAVALRDALAEAGVAARVRYYGCPAEEGGSGKTYMAQAGAFDGLDAAFCWHPADYNHVMSAATLANIQAYFRFTGRAAHAAVSPQVGRSALDALELMNVGINFMREHMPSEARVHYAITQSGGVSPNVVQPHAEGLYLIRAPRMQDVQDLFLRVQKIAEGAALMTETRVEMIFDRATSGIMPNRALEEVMQQEFEHIGPPPFDAADFDYADRLAAAALTDADRRASAEAFNAPPGFPRNLHDEILPLPPEPRQFYGSTDVGDVSCIVPTAQCLTATAVVGTPFHTWQTVTQGTMPHAHKAMVTAAKVMAATAARVVRDPELRTRAWAELERRGGGTRYASPLPQGTTPPRDSSSNRTAP</sequence>
<dbReference type="GO" id="GO:0016805">
    <property type="term" value="F:dipeptidase activity"/>
    <property type="evidence" value="ECO:0007669"/>
    <property type="project" value="TreeGrafter"/>
</dbReference>
<evidence type="ECO:0000256" key="1">
    <source>
        <dbReference type="SAM" id="MobiDB-lite"/>
    </source>
</evidence>
<dbReference type="OrthoDB" id="9781032at2"/>
<dbReference type="InterPro" id="IPR017145">
    <property type="entry name" value="Aminobenzoyl-glu_utiliz_pB"/>
</dbReference>
<dbReference type="GO" id="GO:0071713">
    <property type="term" value="F:para-aminobenzoyl-glutamate hydrolase activity"/>
    <property type="evidence" value="ECO:0007669"/>
    <property type="project" value="TreeGrafter"/>
</dbReference>
<dbReference type="RefSeq" id="WP_108129582.1">
    <property type="nucleotide sequence ID" value="NZ_QBKP01000010.1"/>
</dbReference>
<dbReference type="Gene3D" id="3.40.630.10">
    <property type="entry name" value="Zn peptidases"/>
    <property type="match status" value="1"/>
</dbReference>
<evidence type="ECO:0000259" key="2">
    <source>
        <dbReference type="Pfam" id="PF07687"/>
    </source>
</evidence>
<gene>
    <name evidence="3" type="ORF">C8N34_11066</name>
</gene>
<dbReference type="Pfam" id="PF07687">
    <property type="entry name" value="M20_dimer"/>
    <property type="match status" value="1"/>
</dbReference>
<dbReference type="PANTHER" id="PTHR30575:SF0">
    <property type="entry name" value="XAA-ARG DIPEPTIDASE"/>
    <property type="match status" value="1"/>
</dbReference>
<feature type="compositionally biased region" description="Polar residues" evidence="1">
    <location>
        <begin position="473"/>
        <end position="489"/>
    </location>
</feature>
<dbReference type="SUPFAM" id="SSF55031">
    <property type="entry name" value="Bacterial exopeptidase dimerisation domain"/>
    <property type="match status" value="1"/>
</dbReference>
<evidence type="ECO:0000313" key="4">
    <source>
        <dbReference type="Proteomes" id="UP000244224"/>
    </source>
</evidence>
<dbReference type="GO" id="GO:0005737">
    <property type="term" value="C:cytoplasm"/>
    <property type="evidence" value="ECO:0007669"/>
    <property type="project" value="TreeGrafter"/>
</dbReference>
<feature type="domain" description="Peptidase M20 dimerisation" evidence="2">
    <location>
        <begin position="198"/>
        <end position="290"/>
    </location>
</feature>
<dbReference type="InterPro" id="IPR011650">
    <property type="entry name" value="Peptidase_M20_dimer"/>
</dbReference>
<dbReference type="SUPFAM" id="SSF53187">
    <property type="entry name" value="Zn-dependent exopeptidases"/>
    <property type="match status" value="1"/>
</dbReference>
<dbReference type="InterPro" id="IPR017439">
    <property type="entry name" value="Amidohydrolase"/>
</dbReference>
<dbReference type="PIRSF" id="PIRSF037227">
    <property type="entry name" value="Aminobenzoyl-glu_utiliz_pB"/>
    <property type="match status" value="1"/>
</dbReference>